<evidence type="ECO:0000313" key="2">
    <source>
        <dbReference type="EMBL" id="EAU62996.1"/>
    </source>
</evidence>
<evidence type="ECO:0000313" key="3">
    <source>
        <dbReference type="Proteomes" id="UP000032702"/>
    </source>
</evidence>
<accession>Q08R81</accession>
<feature type="region of interest" description="Disordered" evidence="1">
    <location>
        <begin position="222"/>
        <end position="247"/>
    </location>
</feature>
<evidence type="ECO:0000256" key="1">
    <source>
        <dbReference type="SAM" id="MobiDB-lite"/>
    </source>
</evidence>
<dbReference type="Proteomes" id="UP000032702">
    <property type="component" value="Unassembled WGS sequence"/>
</dbReference>
<dbReference type="AlphaFoldDB" id="Q08R81"/>
<feature type="region of interest" description="Disordered" evidence="1">
    <location>
        <begin position="107"/>
        <end position="127"/>
    </location>
</feature>
<feature type="compositionally biased region" description="Polar residues" evidence="1">
    <location>
        <begin position="296"/>
        <end position="344"/>
    </location>
</feature>
<organism evidence="2 3">
    <name type="scientific">Stigmatella aurantiaca (strain DW4/3-1)</name>
    <dbReference type="NCBI Taxonomy" id="378806"/>
    <lineage>
        <taxon>Bacteria</taxon>
        <taxon>Pseudomonadati</taxon>
        <taxon>Myxococcota</taxon>
        <taxon>Myxococcia</taxon>
        <taxon>Myxococcales</taxon>
        <taxon>Cystobacterineae</taxon>
        <taxon>Archangiaceae</taxon>
        <taxon>Stigmatella</taxon>
    </lineage>
</organism>
<name>Q08R81_STIAD</name>
<protein>
    <submittedName>
        <fullName evidence="2">Uncharacterized protein</fullName>
    </submittedName>
</protein>
<sequence>MQVLGLEGVQRLAGADIQGRQRLRGHRALAGTAQPLHPGEDQQARREQPQQHPHQEPGADGNLGGRLIVEQLRAFRVRALRQRGGHLHLQALHLDDLVGRRGVQLEAERGQLDRPQREGGQLHPEGGGGALGPILALARLLQHLELFQFLGHGQLEALVLGVGEDEFVGERLAQHHLRGQDAPGHVPGRQLRAHAPIPGTAPLHHLGGEGLKIRALLEARGAATGGQPSEQQHEDEEPAHAASLRARARKNCASALPWSLPPRSSTWSSSSFLNRRCRSRRCAFMARANRPRTRGSAVSTTKRSPVSGSSISTRPSLGNSTSRGSAMTTGTRSCLRPTSRSGFS</sequence>
<dbReference type="EMBL" id="AAMD01000190">
    <property type="protein sequence ID" value="EAU62996.1"/>
    <property type="molecule type" value="Genomic_DNA"/>
</dbReference>
<proteinExistence type="predicted"/>
<feature type="region of interest" description="Disordered" evidence="1">
    <location>
        <begin position="32"/>
        <end position="63"/>
    </location>
</feature>
<gene>
    <name evidence="2" type="ORF">STIAU_7694</name>
</gene>
<feature type="region of interest" description="Disordered" evidence="1">
    <location>
        <begin position="284"/>
        <end position="344"/>
    </location>
</feature>
<feature type="compositionally biased region" description="Basic and acidic residues" evidence="1">
    <location>
        <begin position="38"/>
        <end position="57"/>
    </location>
</feature>
<comment type="caution">
    <text evidence="2">The sequence shown here is derived from an EMBL/GenBank/DDBJ whole genome shotgun (WGS) entry which is preliminary data.</text>
</comment>
<reference evidence="2 3" key="1">
    <citation type="submission" date="2006-04" db="EMBL/GenBank/DDBJ databases">
        <authorList>
            <person name="Nierman W.C."/>
        </authorList>
    </citation>
    <scope>NUCLEOTIDE SEQUENCE [LARGE SCALE GENOMIC DNA]</scope>
    <source>
        <strain evidence="2 3">DW4/3-1</strain>
    </source>
</reference>
<feature type="compositionally biased region" description="Basic and acidic residues" evidence="1">
    <location>
        <begin position="107"/>
        <end position="117"/>
    </location>
</feature>